<dbReference type="InterPro" id="IPR029065">
    <property type="entry name" value="Enolase_C-like"/>
</dbReference>
<name>A0A250FBH6_9FLAO</name>
<organism evidence="3 4">
    <name type="scientific">Capnocytophaga leadbetteri</name>
    <dbReference type="NCBI Taxonomy" id="327575"/>
    <lineage>
        <taxon>Bacteria</taxon>
        <taxon>Pseudomonadati</taxon>
        <taxon>Bacteroidota</taxon>
        <taxon>Flavobacteriia</taxon>
        <taxon>Flavobacteriales</taxon>
        <taxon>Flavobacteriaceae</taxon>
        <taxon>Capnocytophaga</taxon>
    </lineage>
</organism>
<dbReference type="PROSITE" id="PS00909">
    <property type="entry name" value="MR_MLE_2"/>
    <property type="match status" value="1"/>
</dbReference>
<evidence type="ECO:0000256" key="1">
    <source>
        <dbReference type="ARBA" id="ARBA00022723"/>
    </source>
</evidence>
<dbReference type="AlphaFoldDB" id="A0A250FBH6"/>
<dbReference type="Pfam" id="PF13378">
    <property type="entry name" value="MR_MLE_C"/>
    <property type="match status" value="1"/>
</dbReference>
<dbReference type="CDD" id="cd03320">
    <property type="entry name" value="OSBS"/>
    <property type="match status" value="1"/>
</dbReference>
<dbReference type="Gene3D" id="3.20.20.120">
    <property type="entry name" value="Enolase-like C-terminal domain"/>
    <property type="match status" value="1"/>
</dbReference>
<dbReference type="EMBL" id="CP022384">
    <property type="protein sequence ID" value="ATA82480.1"/>
    <property type="molecule type" value="Genomic_DNA"/>
</dbReference>
<dbReference type="SUPFAM" id="SSF54826">
    <property type="entry name" value="Enolase N-terminal domain-like"/>
    <property type="match status" value="1"/>
</dbReference>
<reference evidence="4" key="1">
    <citation type="submission" date="2017-06" db="EMBL/GenBank/DDBJ databases">
        <title>Capnocytophaga spp. assemblies.</title>
        <authorList>
            <person name="Gulvik C.A."/>
        </authorList>
    </citation>
    <scope>NUCLEOTIDE SEQUENCE [LARGE SCALE GENOMIC DNA]</scope>
    <source>
        <strain evidence="4">H6253</strain>
    </source>
</reference>
<feature type="domain" description="Mandelate racemase/muconate lactonizing enzyme C-terminal" evidence="2">
    <location>
        <begin position="124"/>
        <end position="222"/>
    </location>
</feature>
<gene>
    <name evidence="3" type="ORF">CGC53_09050</name>
</gene>
<dbReference type="Gene3D" id="3.30.390.10">
    <property type="entry name" value="Enolase-like, N-terminal domain"/>
    <property type="match status" value="1"/>
</dbReference>
<evidence type="ECO:0000313" key="4">
    <source>
        <dbReference type="Proteomes" id="UP000217276"/>
    </source>
</evidence>
<keyword evidence="1" id="KW-0479">Metal-binding</keyword>
<dbReference type="PANTHER" id="PTHR48073:SF2">
    <property type="entry name" value="O-SUCCINYLBENZOATE SYNTHASE"/>
    <property type="match status" value="1"/>
</dbReference>
<dbReference type="InterPro" id="IPR036849">
    <property type="entry name" value="Enolase-like_C_sf"/>
</dbReference>
<dbReference type="InterPro" id="IPR029017">
    <property type="entry name" value="Enolase-like_N"/>
</dbReference>
<dbReference type="SFLD" id="SFLDF00009">
    <property type="entry name" value="o-succinylbenzoate_synthase"/>
    <property type="match status" value="1"/>
</dbReference>
<keyword evidence="4" id="KW-1185">Reference proteome</keyword>
<accession>A0A250FBH6</accession>
<dbReference type="GO" id="GO:0016854">
    <property type="term" value="F:racemase and epimerase activity"/>
    <property type="evidence" value="ECO:0007669"/>
    <property type="project" value="UniProtKB-ARBA"/>
</dbReference>
<dbReference type="KEGG" id="clk:CGC53_09050"/>
<protein>
    <submittedName>
        <fullName evidence="3">O-succinylbenzoate synthase</fullName>
    </submittedName>
</protein>
<evidence type="ECO:0000313" key="3">
    <source>
        <dbReference type="EMBL" id="ATA82480.1"/>
    </source>
</evidence>
<dbReference type="RefSeq" id="WP_095914484.1">
    <property type="nucleotide sequence ID" value="NZ_CP022384.1"/>
</dbReference>
<dbReference type="SFLD" id="SFLDG00180">
    <property type="entry name" value="muconate_cycloisomerase"/>
    <property type="match status" value="1"/>
</dbReference>
<evidence type="ECO:0000259" key="2">
    <source>
        <dbReference type="SMART" id="SM00922"/>
    </source>
</evidence>
<dbReference type="GO" id="GO:0046872">
    <property type="term" value="F:metal ion binding"/>
    <property type="evidence" value="ECO:0007669"/>
    <property type="project" value="UniProtKB-KW"/>
</dbReference>
<proteinExistence type="predicted"/>
<dbReference type="InterPro" id="IPR018110">
    <property type="entry name" value="Mandel_Rmase/mucon_lact_enz_CS"/>
</dbReference>
<dbReference type="SFLD" id="SFLDS00001">
    <property type="entry name" value="Enolase"/>
    <property type="match status" value="1"/>
</dbReference>
<dbReference type="GO" id="GO:0009063">
    <property type="term" value="P:amino acid catabolic process"/>
    <property type="evidence" value="ECO:0007669"/>
    <property type="project" value="InterPro"/>
</dbReference>
<dbReference type="InterPro" id="IPR013342">
    <property type="entry name" value="Mandelate_racemase_C"/>
</dbReference>
<dbReference type="SMART" id="SM00922">
    <property type="entry name" value="MR_MLE"/>
    <property type="match status" value="1"/>
</dbReference>
<dbReference type="Proteomes" id="UP000217276">
    <property type="component" value="Chromosome"/>
</dbReference>
<dbReference type="PANTHER" id="PTHR48073">
    <property type="entry name" value="O-SUCCINYLBENZOATE SYNTHASE-RELATED"/>
    <property type="match status" value="1"/>
</dbReference>
<sequence>MYKYTLHFKRPAGTSRGVLTSKDTYFLVIERDGKRGIGECNLFRGLSADDVPDYEATLQWVQAHIHLGEEALLAQLTAFPSIQFGVEQAFRSVAAAQWYELFPSDFTAGKDAIAINGLIWMGTPDYMKTQIREKLAQGFRCIKMKIGAIAFEEEYRILKALRKEFSAEEVEIRVDANGAFTPAEAPEVLARLAELQLHSIEQPIKAGQWEAMAQLCRTSPLPIALDEELIGVFDFAQKKRLISQIQPQYIILKPSLIGGYKGSEEWIALAEAHQIGWWVTSALESNIGLNAIAQWTYTLHSTMPQGLGTGALYTNNLPFPLSVEGGQLRFNPSEPVAFPFS</sequence>
<dbReference type="SUPFAM" id="SSF51604">
    <property type="entry name" value="Enolase C-terminal domain-like"/>
    <property type="match status" value="1"/>
</dbReference>